<dbReference type="InterPro" id="IPR015943">
    <property type="entry name" value="WD40/YVTN_repeat-like_dom_sf"/>
</dbReference>
<dbReference type="Gene3D" id="2.130.10.10">
    <property type="entry name" value="YVTN repeat-like/Quinoprotein amine dehydrogenase"/>
    <property type="match status" value="2"/>
</dbReference>
<evidence type="ECO:0000313" key="2">
    <source>
        <dbReference type="EMBL" id="QDU81116.1"/>
    </source>
</evidence>
<evidence type="ECO:0000313" key="3">
    <source>
        <dbReference type="Proteomes" id="UP000317178"/>
    </source>
</evidence>
<dbReference type="AlphaFoldDB" id="A0A518CPF7"/>
<sequence>MLRQVAIMSAGLLLAIGSGITTEGADWPGFRGGMANAVATDAAYPTEWSSEKNLKWKAELPGDGNGSPIAIDGLVYVTSANEDGSERTLHCFDRNTGDELWNKVVQSEPNEETHQTNPYAGTTPAANEDCVVVWHGTPGIYCYDHSGNELWHKSYGPVKHVWGYGSSPVIYQDKVYQFYGPGENTFMVALTLSDGEEVWKKDEPGGTDDLSGKKVGSWSTPVIVKVDGKNQLVCSMPSRVLALDPQSGEELWFVGGLPSERGDLVYSSTAIGDSIGVAMGGYKGPALGFTLTGEGDATESNRIWYTPKRQPSRVSTGVIVGDYIYMANAGPGIIQCIDVKNDGEEQWKTRGTDDYWGATVMADGRIYATAKDGSTIVFAANPNEFQEIAVNTFDERSNSTPAFSNGQIFLRTNKSLFCVEQE</sequence>
<protein>
    <submittedName>
        <fullName evidence="2">Outer membrane biogenesis protein BamB</fullName>
    </submittedName>
</protein>
<accession>A0A518CPF7</accession>
<proteinExistence type="predicted"/>
<dbReference type="SMART" id="SM00564">
    <property type="entry name" value="PQQ"/>
    <property type="match status" value="4"/>
</dbReference>
<dbReference type="PANTHER" id="PTHR34512:SF30">
    <property type="entry name" value="OUTER MEMBRANE PROTEIN ASSEMBLY FACTOR BAMB"/>
    <property type="match status" value="1"/>
</dbReference>
<organism evidence="2 3">
    <name type="scientific">Polystyrenella longa</name>
    <dbReference type="NCBI Taxonomy" id="2528007"/>
    <lineage>
        <taxon>Bacteria</taxon>
        <taxon>Pseudomonadati</taxon>
        <taxon>Planctomycetota</taxon>
        <taxon>Planctomycetia</taxon>
        <taxon>Planctomycetales</taxon>
        <taxon>Planctomycetaceae</taxon>
        <taxon>Polystyrenella</taxon>
    </lineage>
</organism>
<evidence type="ECO:0000259" key="1">
    <source>
        <dbReference type="Pfam" id="PF13360"/>
    </source>
</evidence>
<dbReference type="Pfam" id="PF13360">
    <property type="entry name" value="PQQ_2"/>
    <property type="match status" value="1"/>
</dbReference>
<dbReference type="EMBL" id="CP036281">
    <property type="protein sequence ID" value="QDU81116.1"/>
    <property type="molecule type" value="Genomic_DNA"/>
</dbReference>
<dbReference type="SUPFAM" id="SSF50998">
    <property type="entry name" value="Quinoprotein alcohol dehydrogenase-like"/>
    <property type="match status" value="1"/>
</dbReference>
<feature type="domain" description="Pyrrolo-quinoline quinone repeat" evidence="1">
    <location>
        <begin position="87"/>
        <end position="349"/>
    </location>
</feature>
<gene>
    <name evidence="2" type="ORF">Pla110_28530</name>
</gene>
<name>A0A518CPF7_9PLAN</name>
<keyword evidence="3" id="KW-1185">Reference proteome</keyword>
<dbReference type="KEGG" id="plon:Pla110_28530"/>
<dbReference type="InterPro" id="IPR011047">
    <property type="entry name" value="Quinoprotein_ADH-like_sf"/>
</dbReference>
<reference evidence="2 3" key="1">
    <citation type="submission" date="2019-02" db="EMBL/GenBank/DDBJ databases">
        <title>Deep-cultivation of Planctomycetes and their phenomic and genomic characterization uncovers novel biology.</title>
        <authorList>
            <person name="Wiegand S."/>
            <person name="Jogler M."/>
            <person name="Boedeker C."/>
            <person name="Pinto D."/>
            <person name="Vollmers J."/>
            <person name="Rivas-Marin E."/>
            <person name="Kohn T."/>
            <person name="Peeters S.H."/>
            <person name="Heuer A."/>
            <person name="Rast P."/>
            <person name="Oberbeckmann S."/>
            <person name="Bunk B."/>
            <person name="Jeske O."/>
            <person name="Meyerdierks A."/>
            <person name="Storesund J.E."/>
            <person name="Kallscheuer N."/>
            <person name="Luecker S."/>
            <person name="Lage O.M."/>
            <person name="Pohl T."/>
            <person name="Merkel B.J."/>
            <person name="Hornburger P."/>
            <person name="Mueller R.-W."/>
            <person name="Bruemmer F."/>
            <person name="Labrenz M."/>
            <person name="Spormann A.M."/>
            <person name="Op den Camp H."/>
            <person name="Overmann J."/>
            <person name="Amann R."/>
            <person name="Jetten M.S.M."/>
            <person name="Mascher T."/>
            <person name="Medema M.H."/>
            <person name="Devos D.P."/>
            <person name="Kaster A.-K."/>
            <person name="Ovreas L."/>
            <person name="Rohde M."/>
            <person name="Galperin M.Y."/>
            <person name="Jogler C."/>
        </authorList>
    </citation>
    <scope>NUCLEOTIDE SEQUENCE [LARGE SCALE GENOMIC DNA]</scope>
    <source>
        <strain evidence="2 3">Pla110</strain>
    </source>
</reference>
<dbReference type="Proteomes" id="UP000317178">
    <property type="component" value="Chromosome"/>
</dbReference>
<dbReference type="PANTHER" id="PTHR34512">
    <property type="entry name" value="CELL SURFACE PROTEIN"/>
    <property type="match status" value="1"/>
</dbReference>
<dbReference type="InterPro" id="IPR018391">
    <property type="entry name" value="PQQ_b-propeller_rpt"/>
</dbReference>
<dbReference type="InterPro" id="IPR002372">
    <property type="entry name" value="PQQ_rpt_dom"/>
</dbReference>